<dbReference type="VEuPathDB" id="FungiDB:PTTG_29699"/>
<protein>
    <submittedName>
        <fullName evidence="2 3">Uncharacterized protein</fullName>
    </submittedName>
</protein>
<evidence type="ECO:0000313" key="4">
    <source>
        <dbReference type="Proteomes" id="UP000005240"/>
    </source>
</evidence>
<reference evidence="2" key="1">
    <citation type="submission" date="2009-11" db="EMBL/GenBank/DDBJ databases">
        <authorList>
            <consortium name="The Broad Institute Genome Sequencing Platform"/>
            <person name="Ward D."/>
            <person name="Feldgarden M."/>
            <person name="Earl A."/>
            <person name="Young S.K."/>
            <person name="Zeng Q."/>
            <person name="Koehrsen M."/>
            <person name="Alvarado L."/>
            <person name="Berlin A."/>
            <person name="Bochicchio J."/>
            <person name="Borenstein D."/>
            <person name="Chapman S.B."/>
            <person name="Chen Z."/>
            <person name="Engels R."/>
            <person name="Freedman E."/>
            <person name="Gellesch M."/>
            <person name="Goldberg J."/>
            <person name="Griggs A."/>
            <person name="Gujja S."/>
            <person name="Heilman E."/>
            <person name="Heiman D."/>
            <person name="Hepburn T."/>
            <person name="Howarth C."/>
            <person name="Jen D."/>
            <person name="Larson L."/>
            <person name="Lewis B."/>
            <person name="Mehta T."/>
            <person name="Park D."/>
            <person name="Pearson M."/>
            <person name="Roberts A."/>
            <person name="Saif S."/>
            <person name="Shea T."/>
            <person name="Shenoy N."/>
            <person name="Sisk P."/>
            <person name="Stolte C."/>
            <person name="Sykes S."/>
            <person name="Thomson T."/>
            <person name="Walk T."/>
            <person name="White J."/>
            <person name="Yandava C."/>
            <person name="Izard J."/>
            <person name="Baranova O.V."/>
            <person name="Blanton J.M."/>
            <person name="Tanner A.C."/>
            <person name="Dewhirst F.E."/>
            <person name="Haas B."/>
            <person name="Nusbaum C."/>
            <person name="Birren B."/>
        </authorList>
    </citation>
    <scope>NUCLEOTIDE SEQUENCE [LARGE SCALE GENOMIC DNA]</scope>
    <source>
        <strain evidence="2">1-1 BBBD Race 1</strain>
    </source>
</reference>
<reference evidence="3 4" key="3">
    <citation type="journal article" date="2017" name="G3 (Bethesda)">
        <title>Comparative analysis highlights variable genome content of wheat rusts and divergence of the mating loci.</title>
        <authorList>
            <person name="Cuomo C.A."/>
            <person name="Bakkeren G."/>
            <person name="Khalil H.B."/>
            <person name="Panwar V."/>
            <person name="Joly D."/>
            <person name="Linning R."/>
            <person name="Sakthikumar S."/>
            <person name="Song X."/>
            <person name="Adiconis X."/>
            <person name="Fan L."/>
            <person name="Goldberg J.M."/>
            <person name="Levin J.Z."/>
            <person name="Young S."/>
            <person name="Zeng Q."/>
            <person name="Anikster Y."/>
            <person name="Bruce M."/>
            <person name="Wang M."/>
            <person name="Yin C."/>
            <person name="McCallum B."/>
            <person name="Szabo L.J."/>
            <person name="Hulbert S."/>
            <person name="Chen X."/>
            <person name="Fellers J.P."/>
        </authorList>
    </citation>
    <scope>NUCLEOTIDE SEQUENCE</scope>
    <source>
        <strain evidence="4">Isolate 1-1 / race 1 (BBBD)</strain>
        <strain evidence="3">isolate 1-1 / race 1 (BBBD)</strain>
    </source>
</reference>
<proteinExistence type="predicted"/>
<reference evidence="3" key="4">
    <citation type="submission" date="2025-05" db="UniProtKB">
        <authorList>
            <consortium name="EnsemblFungi"/>
        </authorList>
    </citation>
    <scope>IDENTIFICATION</scope>
    <source>
        <strain evidence="3">isolate 1-1 / race 1 (BBBD)</strain>
    </source>
</reference>
<dbReference type="EnsemblFungi" id="PTTG_29699-t43_1">
    <property type="protein sequence ID" value="PTTG_29699-t43_1-p1"/>
    <property type="gene ID" value="PTTG_29699"/>
</dbReference>
<gene>
    <name evidence="2" type="ORF">PTTG_29699</name>
</gene>
<keyword evidence="4" id="KW-1185">Reference proteome</keyword>
<evidence type="ECO:0000256" key="1">
    <source>
        <dbReference type="SAM" id="MobiDB-lite"/>
    </source>
</evidence>
<feature type="compositionally biased region" description="Low complexity" evidence="1">
    <location>
        <begin position="149"/>
        <end position="172"/>
    </location>
</feature>
<dbReference type="Proteomes" id="UP000005240">
    <property type="component" value="Unassembled WGS sequence"/>
</dbReference>
<organism evidence="2">
    <name type="scientific">Puccinia triticina (isolate 1-1 / race 1 (BBBD))</name>
    <name type="common">Brown leaf rust fungus</name>
    <dbReference type="NCBI Taxonomy" id="630390"/>
    <lineage>
        <taxon>Eukaryota</taxon>
        <taxon>Fungi</taxon>
        <taxon>Dikarya</taxon>
        <taxon>Basidiomycota</taxon>
        <taxon>Pucciniomycotina</taxon>
        <taxon>Pucciniomycetes</taxon>
        <taxon>Pucciniales</taxon>
        <taxon>Pucciniaceae</taxon>
        <taxon>Puccinia</taxon>
    </lineage>
</organism>
<name>A0A180G2L6_PUCT1</name>
<sequence length="172" mass="18878">MRVTFHPTGVASLDTDNQFPNLQVSSIQMYNKIDKHLASQPPSVKAAHAAAVSVSAVIEAERIEGNIGSEQGSPDSIAFAEPTYNEDELEQLLRKIQDREGYVPYAPPNNRPLQQFHRGRRLRGNQFAAFRQNPTRRVLSCNGSPPFPSRTSPPSRSSSSLTGPSITPLHSS</sequence>
<feature type="non-terminal residue" evidence="2">
    <location>
        <position position="172"/>
    </location>
</feature>
<dbReference type="EMBL" id="ADAS02000766">
    <property type="protein sequence ID" value="OAV86850.1"/>
    <property type="molecule type" value="Genomic_DNA"/>
</dbReference>
<dbReference type="AlphaFoldDB" id="A0A180G2L6"/>
<evidence type="ECO:0000313" key="2">
    <source>
        <dbReference type="EMBL" id="OAV86850.1"/>
    </source>
</evidence>
<feature type="region of interest" description="Disordered" evidence="1">
    <location>
        <begin position="131"/>
        <end position="172"/>
    </location>
</feature>
<accession>A0A180G2L6</accession>
<evidence type="ECO:0000313" key="3">
    <source>
        <dbReference type="EnsemblFungi" id="PTTG_29699-t43_1-p1"/>
    </source>
</evidence>
<reference evidence="2" key="2">
    <citation type="submission" date="2016-05" db="EMBL/GenBank/DDBJ databases">
        <title>Comparative analysis highlights variable genome content of wheat rusts and divergence of the mating loci.</title>
        <authorList>
            <person name="Cuomo C.A."/>
            <person name="Bakkeren G."/>
            <person name="Szabo L."/>
            <person name="Khalil H."/>
            <person name="Joly D."/>
            <person name="Goldberg J."/>
            <person name="Young S."/>
            <person name="Zeng Q."/>
            <person name="Fellers J."/>
        </authorList>
    </citation>
    <scope>NUCLEOTIDE SEQUENCE [LARGE SCALE GENOMIC DNA]</scope>
    <source>
        <strain evidence="2">1-1 BBBD Race 1</strain>
    </source>
</reference>